<reference evidence="2 3" key="3">
    <citation type="submission" date="2019-11" db="EMBL/GenBank/DDBJ databases">
        <title>A de novo genome assembly of a pear dwarfing rootstock.</title>
        <authorList>
            <person name="Wang F."/>
            <person name="Wang J."/>
            <person name="Li S."/>
            <person name="Zhang Y."/>
            <person name="Fang M."/>
            <person name="Ma L."/>
            <person name="Zhao Y."/>
            <person name="Jiang S."/>
        </authorList>
    </citation>
    <scope>NUCLEOTIDE SEQUENCE [LARGE SCALE GENOMIC DNA]</scope>
    <source>
        <strain evidence="2">S2</strain>
        <tissue evidence="2">Leaf</tissue>
    </source>
</reference>
<dbReference type="Proteomes" id="UP000327157">
    <property type="component" value="Chromosome 1"/>
</dbReference>
<accession>A0A5N5FHF2</accession>
<dbReference type="AlphaFoldDB" id="A0A5N5FHF2"/>
<reference evidence="3" key="2">
    <citation type="submission" date="2019-10" db="EMBL/GenBank/DDBJ databases">
        <title>A de novo genome assembly of a pear dwarfing rootstock.</title>
        <authorList>
            <person name="Wang F."/>
            <person name="Wang J."/>
            <person name="Li S."/>
            <person name="Zhang Y."/>
            <person name="Fang M."/>
            <person name="Ma L."/>
            <person name="Zhao Y."/>
            <person name="Jiang S."/>
        </authorList>
    </citation>
    <scope>NUCLEOTIDE SEQUENCE [LARGE SCALE GENOMIC DNA]</scope>
</reference>
<feature type="region of interest" description="Disordered" evidence="1">
    <location>
        <begin position="1"/>
        <end position="42"/>
    </location>
</feature>
<sequence>MDSGFYTAPGLGSDKSALVVEGNEPKLETKANPDLKPTESRGMDGVVVVPQPVAANINVFKFGSVTASADKVTITRHSPKTCSPNLAWCYKHSSPFCELWLFSV</sequence>
<keyword evidence="3" id="KW-1185">Reference proteome</keyword>
<reference evidence="2 3" key="1">
    <citation type="submission" date="2019-09" db="EMBL/GenBank/DDBJ databases">
        <authorList>
            <person name="Ou C."/>
        </authorList>
    </citation>
    <scope>NUCLEOTIDE SEQUENCE [LARGE SCALE GENOMIC DNA]</scope>
    <source>
        <strain evidence="2">S2</strain>
        <tissue evidence="2">Leaf</tissue>
    </source>
</reference>
<protein>
    <submittedName>
        <fullName evidence="2">Uncharacterized protein</fullName>
    </submittedName>
</protein>
<organism evidence="2 3">
    <name type="scientific">Pyrus ussuriensis x Pyrus communis</name>
    <dbReference type="NCBI Taxonomy" id="2448454"/>
    <lineage>
        <taxon>Eukaryota</taxon>
        <taxon>Viridiplantae</taxon>
        <taxon>Streptophyta</taxon>
        <taxon>Embryophyta</taxon>
        <taxon>Tracheophyta</taxon>
        <taxon>Spermatophyta</taxon>
        <taxon>Magnoliopsida</taxon>
        <taxon>eudicotyledons</taxon>
        <taxon>Gunneridae</taxon>
        <taxon>Pentapetalae</taxon>
        <taxon>rosids</taxon>
        <taxon>fabids</taxon>
        <taxon>Rosales</taxon>
        <taxon>Rosaceae</taxon>
        <taxon>Amygdaloideae</taxon>
        <taxon>Maleae</taxon>
        <taxon>Pyrus</taxon>
    </lineage>
</organism>
<evidence type="ECO:0000313" key="3">
    <source>
        <dbReference type="Proteomes" id="UP000327157"/>
    </source>
</evidence>
<feature type="compositionally biased region" description="Basic and acidic residues" evidence="1">
    <location>
        <begin position="23"/>
        <end position="42"/>
    </location>
</feature>
<evidence type="ECO:0000313" key="2">
    <source>
        <dbReference type="EMBL" id="KAB2597814.1"/>
    </source>
</evidence>
<name>A0A5N5FHF2_9ROSA</name>
<comment type="caution">
    <text evidence="2">The sequence shown here is derived from an EMBL/GenBank/DDBJ whole genome shotgun (WGS) entry which is preliminary data.</text>
</comment>
<dbReference type="EMBL" id="SMOL01000768">
    <property type="protein sequence ID" value="KAB2597814.1"/>
    <property type="molecule type" value="Genomic_DNA"/>
</dbReference>
<evidence type="ECO:0000256" key="1">
    <source>
        <dbReference type="SAM" id="MobiDB-lite"/>
    </source>
</evidence>
<proteinExistence type="predicted"/>
<gene>
    <name evidence="2" type="ORF">D8674_000734</name>
</gene>